<dbReference type="InterPro" id="IPR000225">
    <property type="entry name" value="Armadillo"/>
</dbReference>
<dbReference type="EMBL" id="BLIY01000024">
    <property type="protein sequence ID" value="GFE55808.1"/>
    <property type="molecule type" value="Genomic_DNA"/>
</dbReference>
<name>A0A9W5TDF4_BABOV</name>
<dbReference type="AlphaFoldDB" id="A0A9W5TDF4"/>
<comment type="caution">
    <text evidence="1">The sequence shown here is derived from an EMBL/GenBank/DDBJ whole genome shotgun (WGS) entry which is preliminary data.</text>
</comment>
<dbReference type="Proteomes" id="UP001057455">
    <property type="component" value="Unassembled WGS sequence"/>
</dbReference>
<sequence>MGNSCCFGRLSEYRAKLESIESQVLDNVASYGPISDALGLDEPDCDIERFDLAFENGDMEEFVSLCESSQPIDTLEERLHPWAANPTTIGALSATQLAIFASKEQHPEYKDAIRKASGIPILVAMLKSDETDRVHAAVVALSFLSAGNSENCIEMFNAGALPELIRGMRSSIDGMRAACAQTCRNIYQLDMEYRRVFVKCGGLVNLVNLLSPSDDDDEESRLTQLEAIYHLEDFIMDGVEELPEFVSLVKVSGALGKLKLLEKNTNKELSMAAKSMSVRLAD</sequence>
<dbReference type="InterPro" id="IPR016024">
    <property type="entry name" value="ARM-type_fold"/>
</dbReference>
<dbReference type="Gene3D" id="1.25.10.10">
    <property type="entry name" value="Leucine-rich Repeat Variant"/>
    <property type="match status" value="1"/>
</dbReference>
<keyword evidence="2" id="KW-1185">Reference proteome</keyword>
<dbReference type="SUPFAM" id="SSF48371">
    <property type="entry name" value="ARM repeat"/>
    <property type="match status" value="1"/>
</dbReference>
<gene>
    <name evidence="1" type="ORF">BaOVIS_032120</name>
</gene>
<reference evidence="1" key="1">
    <citation type="submission" date="2019-12" db="EMBL/GenBank/DDBJ databases">
        <title>Genome sequence of Babesia ovis.</title>
        <authorList>
            <person name="Yamagishi J."/>
            <person name="Sevinc F."/>
            <person name="Xuan X."/>
        </authorList>
    </citation>
    <scope>NUCLEOTIDE SEQUENCE</scope>
    <source>
        <strain evidence="1">Selcuk</strain>
    </source>
</reference>
<protein>
    <submittedName>
        <fullName evidence="1">ARM repeats containing protein</fullName>
    </submittedName>
</protein>
<organism evidence="1 2">
    <name type="scientific">Babesia ovis</name>
    <dbReference type="NCBI Taxonomy" id="5869"/>
    <lineage>
        <taxon>Eukaryota</taxon>
        <taxon>Sar</taxon>
        <taxon>Alveolata</taxon>
        <taxon>Apicomplexa</taxon>
        <taxon>Aconoidasida</taxon>
        <taxon>Piroplasmida</taxon>
        <taxon>Babesiidae</taxon>
        <taxon>Babesia</taxon>
    </lineage>
</organism>
<dbReference type="InterPro" id="IPR011989">
    <property type="entry name" value="ARM-like"/>
</dbReference>
<evidence type="ECO:0000313" key="1">
    <source>
        <dbReference type="EMBL" id="GFE55808.1"/>
    </source>
</evidence>
<proteinExistence type="predicted"/>
<evidence type="ECO:0000313" key="2">
    <source>
        <dbReference type="Proteomes" id="UP001057455"/>
    </source>
</evidence>
<dbReference type="OrthoDB" id="7537227at2759"/>
<dbReference type="Pfam" id="PF00514">
    <property type="entry name" value="Arm"/>
    <property type="match status" value="1"/>
</dbReference>
<dbReference type="SMART" id="SM00185">
    <property type="entry name" value="ARM"/>
    <property type="match status" value="3"/>
</dbReference>
<accession>A0A9W5TDF4</accession>